<accession>A0A9W9CKX3</accession>
<gene>
    <name evidence="2" type="ORF">N0V83_007069</name>
</gene>
<evidence type="ECO:0000313" key="3">
    <source>
        <dbReference type="Proteomes" id="UP001140560"/>
    </source>
</evidence>
<protein>
    <recommendedName>
        <fullName evidence="1">DUF6606 domain-containing protein</fullName>
    </recommendedName>
</protein>
<dbReference type="InterPro" id="IPR046541">
    <property type="entry name" value="DUF6606"/>
</dbReference>
<dbReference type="Pfam" id="PF20255">
    <property type="entry name" value="DUF6606"/>
    <property type="match status" value="1"/>
</dbReference>
<evidence type="ECO:0000313" key="2">
    <source>
        <dbReference type="EMBL" id="KAJ4367486.1"/>
    </source>
</evidence>
<organism evidence="2 3">
    <name type="scientific">Neocucurbitaria cava</name>
    <dbReference type="NCBI Taxonomy" id="798079"/>
    <lineage>
        <taxon>Eukaryota</taxon>
        <taxon>Fungi</taxon>
        <taxon>Dikarya</taxon>
        <taxon>Ascomycota</taxon>
        <taxon>Pezizomycotina</taxon>
        <taxon>Dothideomycetes</taxon>
        <taxon>Pleosporomycetidae</taxon>
        <taxon>Pleosporales</taxon>
        <taxon>Pleosporineae</taxon>
        <taxon>Cucurbitariaceae</taxon>
        <taxon>Neocucurbitaria</taxon>
    </lineage>
</organism>
<keyword evidence="3" id="KW-1185">Reference proteome</keyword>
<comment type="caution">
    <text evidence="2">The sequence shown here is derived from an EMBL/GenBank/DDBJ whole genome shotgun (WGS) entry which is preliminary data.</text>
</comment>
<reference evidence="2" key="1">
    <citation type="submission" date="2022-10" db="EMBL/GenBank/DDBJ databases">
        <title>Tapping the CABI collections for fungal endophytes: first genome assemblies for Collariella, Neodidymelliopsis, Ascochyta clinopodiicola, Didymella pomorum, Didymosphaeria variabile, Neocosmospora piperis and Neocucurbitaria cava.</title>
        <authorList>
            <person name="Hill R."/>
        </authorList>
    </citation>
    <scope>NUCLEOTIDE SEQUENCE</scope>
    <source>
        <strain evidence="2">IMI 356814</strain>
    </source>
</reference>
<sequence>MSSIGIQGGGVAIAKAGAYLLASLCGERAAISQVKHIALPPQLPQTCDENASYDQDLVDTSILSLQDLLGSVGDEDSAAVAAAIDTVNNLHRCRNTDGDVDKAELGDLLDEQVSSSTEAIIPLEIKKQNAGVLIGRCEDNISFDFFELSPTNEAAMSKGRLVRIFPSSSAKIAISKMEQPDLREIIAHVLGKMSTQTAPAFQPESTRDTAHPGLITDYFMNVTAALGEAADAIRVRKHTREDVLWSNSKRPWRRSALWLLIRVSLQLLFHRRSHKLRPQNQLYKSFVVLLLSRVLDLAKEHWTDLGSDSIQVITAKIVRRIRKMENSNPDVFRQSDWAKHVRARVTAAHDFVASHWKYTCQSAGAIIDTGVLKTLEPETDLHTSLPDLDAFLCELSSRRSKPVSSTFKPTSTYPNILATELPDDFDVSDESINFRLAAVEKWVEKHLEVWVEQHSQDPSTCGKLRRLIERYHPVASAAYAKIPVSVSVMHLTIFEIWVKCDTLACAESPLLRCYDPEIPLEELQCLCLPLKRQLERLHAIEAYIQERQNAAVNANPSIYCSFGHPSSFAVKYFDRSTALQSLMAEITRTAASKEQKKHQELIAKKGEHSNIMARYNAAECDFEEVEDNTYPEQRTESRHMRGCSRCALKRQAVNLRISIYERPLSTDSSIAKATVFELRVPETFSDWRDASMYIIANVLEFQNSHPEKPQADSNRYTLDLHHDLSHVLGLHYRNRRIILLSETKPCTGTTKRSIPYLEEGDVCVKNALSYAYYDKSQQVYCAKLRTNGKMTSKALYQMPERSKALSRFLYKAPSAPDGLPVNEPIASVNNCPGHFSIDEYKAFGMAPLGRFIIHPNLLAYLAMPSLDFAKAETQALILQIVQQVGPSNAQVERASHSILTKADFSVAMLDKLEVALRDRSENWESWRASATFSLIARRILSLTSSQEVVERCHEYLGRVRDIAMNWLQRLKQRIESSTDEAQRSELHLKATEVALLCIDTFDIEETYFDTALEQPFAFSTLIHCSIKVRENIGSLKTKPDALHDILVQSWRSLMFRLFPKLRDLVSRSPQELNRAVVVSWAAFQPASGTAWNSLPTPQEHWFYITSGTVEVYLNLLTAELLVDGTPLTRLPIEYTQHPLYTSLFGKLFIEVAPTSQPGMRFSAKSTYHGHKIHFGMEDNDLFIVAIKENTRLDLLPSRMFQGQLPHAFVNEFLHWYDHTTDEVVFRSRDSPWSFESEMWRLNHNSNDKTWRLFKPSDIKSSDTVISPTSNTARVLSRLFQGLEEQEHIHIVFENRSQTVSIELPRLQLGFYVGQLGGRIHSRQFRGMILDSDQTIGTLIGLSSKLVLRNERSCHERLVLIPVPRAFGKDSVTYTAGKGPNTVHASINKDESTRVYAYSLDKDLGRVMNTGDIQSQLFLCYLHIITSFCLPDPLIKMTGIEAAVSILQSAAIRSFDILGEENVALLTLIAGLSATRMFSSPTEKVMQQVVWDENLSPLSQHTRIRMAAMEILDQAMKMRLFHQDSEVVLDTERLGWRPSSKYSIKLKNSLATG</sequence>
<feature type="domain" description="DUF6606" evidence="1">
    <location>
        <begin position="34"/>
        <end position="295"/>
    </location>
</feature>
<dbReference type="OrthoDB" id="3182339at2759"/>
<dbReference type="EMBL" id="JAPEUY010000012">
    <property type="protein sequence ID" value="KAJ4367486.1"/>
    <property type="molecule type" value="Genomic_DNA"/>
</dbReference>
<evidence type="ECO:0000259" key="1">
    <source>
        <dbReference type="Pfam" id="PF20255"/>
    </source>
</evidence>
<name>A0A9W9CKX3_9PLEO</name>
<dbReference type="Proteomes" id="UP001140560">
    <property type="component" value="Unassembled WGS sequence"/>
</dbReference>
<proteinExistence type="predicted"/>